<dbReference type="EMBL" id="GBXM01106268">
    <property type="protein sequence ID" value="JAH02309.1"/>
    <property type="molecule type" value="Transcribed_RNA"/>
</dbReference>
<organism evidence="1">
    <name type="scientific">Anguilla anguilla</name>
    <name type="common">European freshwater eel</name>
    <name type="synonym">Muraena anguilla</name>
    <dbReference type="NCBI Taxonomy" id="7936"/>
    <lineage>
        <taxon>Eukaryota</taxon>
        <taxon>Metazoa</taxon>
        <taxon>Chordata</taxon>
        <taxon>Craniata</taxon>
        <taxon>Vertebrata</taxon>
        <taxon>Euteleostomi</taxon>
        <taxon>Actinopterygii</taxon>
        <taxon>Neopterygii</taxon>
        <taxon>Teleostei</taxon>
        <taxon>Anguilliformes</taxon>
        <taxon>Anguillidae</taxon>
        <taxon>Anguilla</taxon>
    </lineage>
</organism>
<proteinExistence type="predicted"/>
<accession>A0A0E9PCT1</accession>
<reference evidence="1" key="2">
    <citation type="journal article" date="2015" name="Fish Shellfish Immunol.">
        <title>Early steps in the European eel (Anguilla anguilla)-Vibrio vulnificus interaction in the gills: Role of the RtxA13 toxin.</title>
        <authorList>
            <person name="Callol A."/>
            <person name="Pajuelo D."/>
            <person name="Ebbesson L."/>
            <person name="Teles M."/>
            <person name="MacKenzie S."/>
            <person name="Amaro C."/>
        </authorList>
    </citation>
    <scope>NUCLEOTIDE SEQUENCE</scope>
</reference>
<sequence length="42" mass="4884">MKGPIETLWQVKCGHQSARCIPCCAPKKSFWKRRGKIRHLTC</sequence>
<reference evidence="1" key="1">
    <citation type="submission" date="2014-11" db="EMBL/GenBank/DDBJ databases">
        <authorList>
            <person name="Amaro Gonzalez C."/>
        </authorList>
    </citation>
    <scope>NUCLEOTIDE SEQUENCE</scope>
</reference>
<protein>
    <submittedName>
        <fullName evidence="1">Uncharacterized protein</fullName>
    </submittedName>
</protein>
<evidence type="ECO:0000313" key="1">
    <source>
        <dbReference type="EMBL" id="JAH02309.1"/>
    </source>
</evidence>
<name>A0A0E9PCT1_ANGAN</name>
<dbReference type="AlphaFoldDB" id="A0A0E9PCT1"/>